<dbReference type="InterPro" id="IPR004387">
    <property type="entry name" value="Pept_M50_Zn"/>
</dbReference>
<evidence type="ECO:0000256" key="8">
    <source>
        <dbReference type="ARBA" id="ARBA00023049"/>
    </source>
</evidence>
<keyword evidence="3" id="KW-0645">Protease</keyword>
<dbReference type="Pfam" id="PF02163">
    <property type="entry name" value="Peptidase_M50"/>
    <property type="match status" value="1"/>
</dbReference>
<evidence type="ECO:0000313" key="12">
    <source>
        <dbReference type="EMBL" id="SUZ79060.1"/>
    </source>
</evidence>
<dbReference type="CDD" id="cd23081">
    <property type="entry name" value="cpPDZ_EcRseP-like"/>
    <property type="match status" value="1"/>
</dbReference>
<feature type="transmembrane region" description="Helical" evidence="10">
    <location>
        <begin position="12"/>
        <end position="33"/>
    </location>
</feature>
<reference evidence="12" key="1">
    <citation type="submission" date="2018-05" db="EMBL/GenBank/DDBJ databases">
        <authorList>
            <person name="Lanie J.A."/>
            <person name="Ng W.-L."/>
            <person name="Kazmierczak K.M."/>
            <person name="Andrzejewski T.M."/>
            <person name="Davidsen T.M."/>
            <person name="Wayne K.J."/>
            <person name="Tettelin H."/>
            <person name="Glass J.I."/>
            <person name="Rusch D."/>
            <person name="Podicherti R."/>
            <person name="Tsui H.-C.T."/>
            <person name="Winkler M.E."/>
        </authorList>
    </citation>
    <scope>NUCLEOTIDE SEQUENCE</scope>
</reference>
<organism evidence="12">
    <name type="scientific">marine metagenome</name>
    <dbReference type="NCBI Taxonomy" id="408172"/>
    <lineage>
        <taxon>unclassified sequences</taxon>
        <taxon>metagenomes</taxon>
        <taxon>ecological metagenomes</taxon>
    </lineage>
</organism>
<evidence type="ECO:0000256" key="3">
    <source>
        <dbReference type="ARBA" id="ARBA00022670"/>
    </source>
</evidence>
<comment type="subcellular location">
    <subcellularLocation>
        <location evidence="2">Membrane</location>
        <topology evidence="2">Multi-pass membrane protein</topology>
    </subcellularLocation>
</comment>
<sequence>MGAAAIAGSLMLLGWVSMAMLAVAMVIAFVVFAHELGHFVAARLTGMKATEFFLGFGPRLFSFRRGETEFGVKPIIAGAYVKVVGMTNLDDVPPSDEPRAYRQQSYPRRLLVASAGSLMHFLMALIGLFALFSFMGEPIIEDGAWEVGKVVDEGVGVEQSAAARAGIQPGDRILRVEGDSTVEWTDLVEAIRNRPGEKVELEILRGDQTFSVETVLDRSADGTGLLGIGGQQAILLTKSDPVAAIGKTFSEFSTMVGQSIRGIWLIVVNFGEVADRFFSAPNDPTANDNLETRPVSLVGAVQIGASDQLSSSERMQLFVAFNVFIGIFNLLPLLPLDGGHIAIATYERIREGSSGRRHLIDTTRLLPFTYAVVAFLAFFGLGAIYLDLANPLGF</sequence>
<proteinExistence type="predicted"/>
<name>A0A381QJ98_9ZZZZ</name>
<gene>
    <name evidence="12" type="ORF">METZ01_LOCUS31914</name>
</gene>
<evidence type="ECO:0000256" key="5">
    <source>
        <dbReference type="ARBA" id="ARBA00022801"/>
    </source>
</evidence>
<feature type="transmembrane region" description="Helical" evidence="10">
    <location>
        <begin position="317"/>
        <end position="344"/>
    </location>
</feature>
<evidence type="ECO:0000256" key="2">
    <source>
        <dbReference type="ARBA" id="ARBA00004141"/>
    </source>
</evidence>
<dbReference type="EMBL" id="UINC01001372">
    <property type="protein sequence ID" value="SUZ79060.1"/>
    <property type="molecule type" value="Genomic_DNA"/>
</dbReference>
<dbReference type="Gene3D" id="2.30.42.10">
    <property type="match status" value="1"/>
</dbReference>
<dbReference type="InterPro" id="IPR036034">
    <property type="entry name" value="PDZ_sf"/>
</dbReference>
<dbReference type="InterPro" id="IPR001478">
    <property type="entry name" value="PDZ"/>
</dbReference>
<dbReference type="Pfam" id="PF17820">
    <property type="entry name" value="PDZ_6"/>
    <property type="match status" value="1"/>
</dbReference>
<dbReference type="GO" id="GO:0006508">
    <property type="term" value="P:proteolysis"/>
    <property type="evidence" value="ECO:0007669"/>
    <property type="project" value="UniProtKB-KW"/>
</dbReference>
<dbReference type="InterPro" id="IPR041489">
    <property type="entry name" value="PDZ_6"/>
</dbReference>
<dbReference type="SUPFAM" id="SSF50156">
    <property type="entry name" value="PDZ domain-like"/>
    <property type="match status" value="1"/>
</dbReference>
<evidence type="ECO:0000256" key="7">
    <source>
        <dbReference type="ARBA" id="ARBA00022989"/>
    </source>
</evidence>
<feature type="domain" description="PDZ" evidence="11">
    <location>
        <begin position="128"/>
        <end position="207"/>
    </location>
</feature>
<accession>A0A381QJ98</accession>
<keyword evidence="6" id="KW-0862">Zinc</keyword>
<evidence type="ECO:0000259" key="11">
    <source>
        <dbReference type="SMART" id="SM00228"/>
    </source>
</evidence>
<feature type="transmembrane region" description="Helical" evidence="10">
    <location>
        <begin position="365"/>
        <end position="386"/>
    </location>
</feature>
<protein>
    <recommendedName>
        <fullName evidence="11">PDZ domain-containing protein</fullName>
    </recommendedName>
</protein>
<feature type="transmembrane region" description="Helical" evidence="10">
    <location>
        <begin position="110"/>
        <end position="132"/>
    </location>
</feature>
<dbReference type="SMART" id="SM00228">
    <property type="entry name" value="PDZ"/>
    <property type="match status" value="1"/>
</dbReference>
<dbReference type="PANTHER" id="PTHR42837:SF2">
    <property type="entry name" value="MEMBRANE METALLOPROTEASE ARASP2, CHLOROPLASTIC-RELATED"/>
    <property type="match status" value="1"/>
</dbReference>
<evidence type="ECO:0000256" key="4">
    <source>
        <dbReference type="ARBA" id="ARBA00022692"/>
    </source>
</evidence>
<evidence type="ECO:0000256" key="10">
    <source>
        <dbReference type="SAM" id="Phobius"/>
    </source>
</evidence>
<evidence type="ECO:0000256" key="6">
    <source>
        <dbReference type="ARBA" id="ARBA00022833"/>
    </source>
</evidence>
<dbReference type="AlphaFoldDB" id="A0A381QJ98"/>
<dbReference type="PANTHER" id="PTHR42837">
    <property type="entry name" value="REGULATOR OF SIGMA-E PROTEASE RSEP"/>
    <property type="match status" value="1"/>
</dbReference>
<evidence type="ECO:0000256" key="1">
    <source>
        <dbReference type="ARBA" id="ARBA00001947"/>
    </source>
</evidence>
<keyword evidence="5" id="KW-0378">Hydrolase</keyword>
<keyword evidence="9 10" id="KW-0472">Membrane</keyword>
<keyword evidence="8" id="KW-0482">Metalloprotease</keyword>
<dbReference type="CDD" id="cd06163">
    <property type="entry name" value="S2P-M50_PDZ_RseP-like"/>
    <property type="match status" value="1"/>
</dbReference>
<comment type="cofactor">
    <cofactor evidence="1">
        <name>Zn(2+)</name>
        <dbReference type="ChEBI" id="CHEBI:29105"/>
    </cofactor>
</comment>
<evidence type="ECO:0000256" key="9">
    <source>
        <dbReference type="ARBA" id="ARBA00023136"/>
    </source>
</evidence>
<keyword evidence="4 10" id="KW-0812">Transmembrane</keyword>
<keyword evidence="7 10" id="KW-1133">Transmembrane helix</keyword>
<dbReference type="GO" id="GO:0016020">
    <property type="term" value="C:membrane"/>
    <property type="evidence" value="ECO:0007669"/>
    <property type="project" value="UniProtKB-SubCell"/>
</dbReference>
<dbReference type="InterPro" id="IPR008915">
    <property type="entry name" value="Peptidase_M50"/>
</dbReference>
<dbReference type="GO" id="GO:0004222">
    <property type="term" value="F:metalloendopeptidase activity"/>
    <property type="evidence" value="ECO:0007669"/>
    <property type="project" value="InterPro"/>
</dbReference>